<accession>A0A8J2Z7D7</accession>
<dbReference type="Pfam" id="PF06620">
    <property type="entry name" value="DUF1150"/>
    <property type="match status" value="1"/>
</dbReference>
<gene>
    <name evidence="1" type="ORF">GCM10010964_02090</name>
</gene>
<proteinExistence type="predicted"/>
<dbReference type="Proteomes" id="UP000597507">
    <property type="component" value="Unassembled WGS sequence"/>
</dbReference>
<reference evidence="1 2" key="1">
    <citation type="journal article" date="2014" name="Int. J. Syst. Evol. Microbiol.">
        <title>Complete genome sequence of Corynebacterium casei LMG S-19264T (=DSM 44701T), isolated from a smear-ripened cheese.</title>
        <authorList>
            <consortium name="US DOE Joint Genome Institute (JGI-PGF)"/>
            <person name="Walter F."/>
            <person name="Albersmeier A."/>
            <person name="Kalinowski J."/>
            <person name="Ruckert C."/>
        </authorList>
    </citation>
    <scope>NUCLEOTIDE SEQUENCE [LARGE SCALE GENOMIC DNA]</scope>
    <source>
        <strain evidence="1 2">CGMCC 1.16330</strain>
    </source>
</reference>
<keyword evidence="2" id="KW-1185">Reference proteome</keyword>
<evidence type="ECO:0008006" key="3">
    <source>
        <dbReference type="Google" id="ProtNLM"/>
    </source>
</evidence>
<dbReference type="EMBL" id="BMKS01000001">
    <property type="protein sequence ID" value="GGG17481.1"/>
    <property type="molecule type" value="Genomic_DNA"/>
</dbReference>
<dbReference type="RefSeq" id="WP_229677726.1">
    <property type="nucleotide sequence ID" value="NZ_BMKS01000001.1"/>
</dbReference>
<dbReference type="InterPro" id="IPR009531">
    <property type="entry name" value="DUF1150"/>
</dbReference>
<protein>
    <recommendedName>
        <fullName evidence="3">DUF1150 family protein</fullName>
    </recommendedName>
</protein>
<sequence length="88" mass="9312">MSHETDTPETEHRPGWRALSGAALKTMSPHDWARFGAGEIAYIRPALVNGTPGVVIHAADGTPIGAAPDARLAAAAIRQHEMEPALLH</sequence>
<dbReference type="AlphaFoldDB" id="A0A8J2Z7D7"/>
<organism evidence="1 2">
    <name type="scientific">Caldovatus sediminis</name>
    <dbReference type="NCBI Taxonomy" id="2041189"/>
    <lineage>
        <taxon>Bacteria</taxon>
        <taxon>Pseudomonadati</taxon>
        <taxon>Pseudomonadota</taxon>
        <taxon>Alphaproteobacteria</taxon>
        <taxon>Acetobacterales</taxon>
        <taxon>Roseomonadaceae</taxon>
        <taxon>Caldovatus</taxon>
    </lineage>
</organism>
<comment type="caution">
    <text evidence="1">The sequence shown here is derived from an EMBL/GenBank/DDBJ whole genome shotgun (WGS) entry which is preliminary data.</text>
</comment>
<evidence type="ECO:0000313" key="2">
    <source>
        <dbReference type="Proteomes" id="UP000597507"/>
    </source>
</evidence>
<evidence type="ECO:0000313" key="1">
    <source>
        <dbReference type="EMBL" id="GGG17481.1"/>
    </source>
</evidence>
<name>A0A8J2Z7D7_9PROT</name>